<keyword evidence="3" id="KW-1185">Reference proteome</keyword>
<reference evidence="2" key="1">
    <citation type="journal article" date="2014" name="Int. J. Syst. Evol. Microbiol.">
        <title>Complete genome sequence of Corynebacterium casei LMG S-19264T (=DSM 44701T), isolated from a smear-ripened cheese.</title>
        <authorList>
            <consortium name="US DOE Joint Genome Institute (JGI-PGF)"/>
            <person name="Walter F."/>
            <person name="Albersmeier A."/>
            <person name="Kalinowski J."/>
            <person name="Ruckert C."/>
        </authorList>
    </citation>
    <scope>NUCLEOTIDE SEQUENCE</scope>
    <source>
        <strain evidence="2">CGMCC 1.15152</strain>
    </source>
</reference>
<sequence>MFTVRSGPAGLPANDTRGAMLVELTVVTRFIRLVPESSPTASRGKAPSAPHREDRDAVRA</sequence>
<organism evidence="2 3">
    <name type="scientific">Microbacterium faecale</name>
    <dbReference type="NCBI Taxonomy" id="1804630"/>
    <lineage>
        <taxon>Bacteria</taxon>
        <taxon>Bacillati</taxon>
        <taxon>Actinomycetota</taxon>
        <taxon>Actinomycetes</taxon>
        <taxon>Micrococcales</taxon>
        <taxon>Microbacteriaceae</taxon>
        <taxon>Microbacterium</taxon>
    </lineage>
</organism>
<evidence type="ECO:0000313" key="2">
    <source>
        <dbReference type="EMBL" id="GGD42131.1"/>
    </source>
</evidence>
<evidence type="ECO:0000313" key="3">
    <source>
        <dbReference type="Proteomes" id="UP000633205"/>
    </source>
</evidence>
<comment type="caution">
    <text evidence="2">The sequence shown here is derived from an EMBL/GenBank/DDBJ whole genome shotgun (WGS) entry which is preliminary data.</text>
</comment>
<feature type="region of interest" description="Disordered" evidence="1">
    <location>
        <begin position="35"/>
        <end position="60"/>
    </location>
</feature>
<dbReference type="Proteomes" id="UP000633205">
    <property type="component" value="Unassembled WGS sequence"/>
</dbReference>
<dbReference type="AlphaFoldDB" id="A0A917DI17"/>
<gene>
    <name evidence="2" type="ORF">GCM10010915_23950</name>
</gene>
<proteinExistence type="predicted"/>
<protein>
    <submittedName>
        <fullName evidence="2">Uncharacterized protein</fullName>
    </submittedName>
</protein>
<evidence type="ECO:0000256" key="1">
    <source>
        <dbReference type="SAM" id="MobiDB-lite"/>
    </source>
</evidence>
<name>A0A917DI17_9MICO</name>
<dbReference type="EMBL" id="BMHO01000001">
    <property type="protein sequence ID" value="GGD42131.1"/>
    <property type="molecule type" value="Genomic_DNA"/>
</dbReference>
<reference evidence="2" key="2">
    <citation type="submission" date="2020-09" db="EMBL/GenBank/DDBJ databases">
        <authorList>
            <person name="Sun Q."/>
            <person name="Zhou Y."/>
        </authorList>
    </citation>
    <scope>NUCLEOTIDE SEQUENCE</scope>
    <source>
        <strain evidence="2">CGMCC 1.15152</strain>
    </source>
</reference>
<accession>A0A917DI17</accession>
<feature type="compositionally biased region" description="Basic and acidic residues" evidence="1">
    <location>
        <begin position="50"/>
        <end position="60"/>
    </location>
</feature>